<reference evidence="2" key="1">
    <citation type="journal article" date="2019" name="Int. J. Syst. Evol. Microbiol.">
        <title>The Global Catalogue of Microorganisms (GCM) 10K type strain sequencing project: providing services to taxonomists for standard genome sequencing and annotation.</title>
        <authorList>
            <consortium name="The Broad Institute Genomics Platform"/>
            <consortium name="The Broad Institute Genome Sequencing Center for Infectious Disease"/>
            <person name="Wu L."/>
            <person name="Ma J."/>
        </authorList>
    </citation>
    <scope>NUCLEOTIDE SEQUENCE [LARGE SCALE GENOMIC DNA]</scope>
    <source>
        <strain evidence="2">JCM 18325</strain>
    </source>
</reference>
<organism evidence="1 2">
    <name type="scientific">Litoribaculum gwangyangense</name>
    <dbReference type="NCBI Taxonomy" id="1130722"/>
    <lineage>
        <taxon>Bacteria</taxon>
        <taxon>Pseudomonadati</taxon>
        <taxon>Bacteroidota</taxon>
        <taxon>Flavobacteriia</taxon>
        <taxon>Flavobacteriales</taxon>
        <taxon>Flavobacteriaceae</taxon>
        <taxon>Litoribaculum</taxon>
    </lineage>
</organism>
<evidence type="ECO:0000313" key="2">
    <source>
        <dbReference type="Proteomes" id="UP001501433"/>
    </source>
</evidence>
<evidence type="ECO:0000313" key="1">
    <source>
        <dbReference type="EMBL" id="GAA4812955.1"/>
    </source>
</evidence>
<name>A0ABP9CK73_9FLAO</name>
<dbReference type="EMBL" id="BAABJW010000003">
    <property type="protein sequence ID" value="GAA4812955.1"/>
    <property type="molecule type" value="Genomic_DNA"/>
</dbReference>
<gene>
    <name evidence="1" type="ORF">GCM10023330_20690</name>
</gene>
<dbReference type="PROSITE" id="PS51257">
    <property type="entry name" value="PROKAR_LIPOPROTEIN"/>
    <property type="match status" value="1"/>
</dbReference>
<protein>
    <recommendedName>
        <fullName evidence="3">Glycoamylase-like domain-containing protein</fullName>
    </recommendedName>
</protein>
<sequence>MKTINNTDLFKNIALKMLFVIAVLLLSTIACSSNDKIQDIVENDPDYNISDYPKNDIFFLPNLTEPTHYPGIAIYTADMGKERNTEVNSEWVIRNSQFSKVSSEILRNGFNAMHKISFEGFNSGSDYMEFVVAIHGKLINRVPVPMEFLQNLKGLSFRAVSYEVPIKLTLEAFDISGNLLKSEEFDITTDQMRSYTMTLNDHGLHHLSFKIEGNKQNLSIFKKGALGIDDIYLNNGTTSPYQPPPSDAQFVEWLKKASINYFLWNYRDVGNGRGIVLEASDDASRVSLSGMGYAYAIYILAENDNIIDSQTSRTRILSMLRWQQAQNWFNGSGGIYGFPLHYYNADGSGLFQGDAAAVSTIDWAICAAGIRTVKQKFANDIEIVTICNELLNRPMWEESIYTNANDSYRFGRIVKGINAVNGQKNGQVWADAFSEETELIYLEALASGKVNNLDLNRIYREYKNGYHVSWFGAGFTYNWMQLWTGSVEPYKGNSISAFNNDAQTSESKFNMTLMGLTACQTLSSVENNGFINWKKYISNQGSLVSGANTNEVIQISPAPYGAALALPFSPSKSIQALRSYADLGYYHPLLGLPDNVRINDLPTNLNVPVPNWNPFDINIGPIAMAIDQYQQNIISNYYMNDSAIANSLQSLIQSF</sequence>
<dbReference type="Proteomes" id="UP001501433">
    <property type="component" value="Unassembled WGS sequence"/>
</dbReference>
<keyword evidence="2" id="KW-1185">Reference proteome</keyword>
<dbReference type="Gene3D" id="1.50.10.140">
    <property type="match status" value="1"/>
</dbReference>
<comment type="caution">
    <text evidence="1">The sequence shown here is derived from an EMBL/GenBank/DDBJ whole genome shotgun (WGS) entry which is preliminary data.</text>
</comment>
<dbReference type="RefSeq" id="WP_345276899.1">
    <property type="nucleotide sequence ID" value="NZ_BAABJW010000003.1"/>
</dbReference>
<evidence type="ECO:0008006" key="3">
    <source>
        <dbReference type="Google" id="ProtNLM"/>
    </source>
</evidence>
<proteinExistence type="predicted"/>
<accession>A0ABP9CK73</accession>